<feature type="domain" description="Thioredoxin" evidence="10">
    <location>
        <begin position="452"/>
        <end position="592"/>
    </location>
</feature>
<keyword evidence="5 8" id="KW-1133">Transmembrane helix</keyword>
<keyword evidence="2" id="KW-1003">Cell membrane</keyword>
<dbReference type="GO" id="GO:0017004">
    <property type="term" value="P:cytochrome complex assembly"/>
    <property type="evidence" value="ECO:0007669"/>
    <property type="project" value="UniProtKB-KW"/>
</dbReference>
<evidence type="ECO:0000256" key="7">
    <source>
        <dbReference type="ARBA" id="ARBA00023284"/>
    </source>
</evidence>
<keyword evidence="11" id="KW-0614">Plasmid</keyword>
<dbReference type="Gene3D" id="2.60.40.1250">
    <property type="entry name" value="Thiol:disulfide interchange protein DsbD, N-terminal domain"/>
    <property type="match status" value="1"/>
</dbReference>
<sequence length="593" mass="60239">MKRTSFLLALAAALLGLVLLLPPAFAQQFSFGAGAGRPLDPEQAFRIELISVEEGRAVIGWQITDGYYLYRDQISAQTTQGAALEVDAPAGQIKDDPGFGRVEVWYGNASVVLPRAGGDIRVTWQGCQEDGICYAPVTSDLSLPPLPVAASGDGAATAIVLAEGGGLLAGLADRGGAGLVLLAFFGFGMALALTPCVFPMVPILAGVLARQGETLTPARGAVLSGSYVLAMAMAFALMGAVAGWSGQNLQMVLQSPWAVGAVAALFVMLALSNFGLFALSLPAAWTARLSGPGRRGSVGSAATLGFTSALIVGPCVTAPLAGAFLYVAQTGDVVLGAAALFMLGLGQGVPLVIAGTFGASVLPRAGAWMEAVRRLFGMLFLGMAIWLAARILPGPPVLALWGLWLTGAAVLLGALDHSSAQAAPQRQPGRSLGVFALIGAGVMAVGAGLGGDDPLRPLAPLTLTGQGGSVAAGPDFAPVTSRGTLASALADSPARPTLIYVTADWCVTCKGIERSVLPDPQLGATLRAMRLLKLDVTDNSPEAQALMRDLAAAGPPTMIFLDAAQREPAGSRLIGTIEAGDVAASAILAKGGL</sequence>
<dbReference type="Pfam" id="PF13899">
    <property type="entry name" value="Thioredoxin_7"/>
    <property type="match status" value="1"/>
</dbReference>
<evidence type="ECO:0000256" key="3">
    <source>
        <dbReference type="ARBA" id="ARBA00022692"/>
    </source>
</evidence>
<dbReference type="Gene3D" id="3.40.30.10">
    <property type="entry name" value="Glutaredoxin"/>
    <property type="match status" value="1"/>
</dbReference>
<evidence type="ECO:0000256" key="5">
    <source>
        <dbReference type="ARBA" id="ARBA00022989"/>
    </source>
</evidence>
<dbReference type="OrthoDB" id="9811036at2"/>
<dbReference type="EC" id="1.8.1.8" evidence="11"/>
<comment type="subcellular location">
    <subcellularLocation>
        <location evidence="1">Cell membrane</location>
        <topology evidence="1">Multi-pass membrane protein</topology>
    </subcellularLocation>
</comment>
<dbReference type="GO" id="GO:0045454">
    <property type="term" value="P:cell redox homeostasis"/>
    <property type="evidence" value="ECO:0007669"/>
    <property type="project" value="TreeGrafter"/>
</dbReference>
<feature type="transmembrane region" description="Helical" evidence="8">
    <location>
        <begin position="179"/>
        <end position="209"/>
    </location>
</feature>
<dbReference type="HOGENOM" id="CLU_014657_3_0_5"/>
<evidence type="ECO:0000259" key="10">
    <source>
        <dbReference type="PROSITE" id="PS51352"/>
    </source>
</evidence>
<evidence type="ECO:0000256" key="9">
    <source>
        <dbReference type="SAM" id="SignalP"/>
    </source>
</evidence>
<dbReference type="InterPro" id="IPR036249">
    <property type="entry name" value="Thioredoxin-like_sf"/>
</dbReference>
<dbReference type="PROSITE" id="PS51352">
    <property type="entry name" value="THIOREDOXIN_2"/>
    <property type="match status" value="1"/>
</dbReference>
<dbReference type="PROSITE" id="PS00194">
    <property type="entry name" value="THIOREDOXIN_1"/>
    <property type="match status" value="1"/>
</dbReference>
<evidence type="ECO:0000256" key="4">
    <source>
        <dbReference type="ARBA" id="ARBA00022748"/>
    </source>
</evidence>
<dbReference type="Pfam" id="PF11412">
    <property type="entry name" value="DsbD_N"/>
    <property type="match status" value="1"/>
</dbReference>
<keyword evidence="3 8" id="KW-0812">Transmembrane</keyword>
<dbReference type="GO" id="GO:0047134">
    <property type="term" value="F:protein-disulfide reductase [NAD(P)H] activity"/>
    <property type="evidence" value="ECO:0007669"/>
    <property type="project" value="UniProtKB-EC"/>
</dbReference>
<evidence type="ECO:0000256" key="2">
    <source>
        <dbReference type="ARBA" id="ARBA00022475"/>
    </source>
</evidence>
<dbReference type="InterPro" id="IPR013766">
    <property type="entry name" value="Thioredoxin_domain"/>
</dbReference>
<dbReference type="RefSeq" id="WP_020952678.1">
    <property type="nucleotide sequence ID" value="NC_022050.1"/>
</dbReference>
<evidence type="ECO:0000313" key="12">
    <source>
        <dbReference type="Proteomes" id="UP000015480"/>
    </source>
</evidence>
<protein>
    <submittedName>
        <fullName evidence="11">Thiol:disulfide interchange protein DsbD</fullName>
        <ecNumber evidence="11">1.8.1.8</ecNumber>
    </submittedName>
</protein>
<evidence type="ECO:0000256" key="8">
    <source>
        <dbReference type="SAM" id="Phobius"/>
    </source>
</evidence>
<keyword evidence="4" id="KW-0201">Cytochrome c-type biogenesis</keyword>
<proteinExistence type="predicted"/>
<keyword evidence="12" id="KW-1185">Reference proteome</keyword>
<feature type="transmembrane region" description="Helical" evidence="8">
    <location>
        <begin position="374"/>
        <end position="392"/>
    </location>
</feature>
<dbReference type="InterPro" id="IPR028250">
    <property type="entry name" value="DsbDN"/>
</dbReference>
<dbReference type="SUPFAM" id="SSF74863">
    <property type="entry name" value="Thiol:disulfide interchange protein DsbD, N-terminal domain (DsbD-alpha)"/>
    <property type="match status" value="1"/>
</dbReference>
<feature type="transmembrane region" description="Helical" evidence="8">
    <location>
        <begin position="333"/>
        <end position="362"/>
    </location>
</feature>
<evidence type="ECO:0000256" key="6">
    <source>
        <dbReference type="ARBA" id="ARBA00023136"/>
    </source>
</evidence>
<dbReference type="NCBIfam" id="NF001419">
    <property type="entry name" value="PRK00293.1"/>
    <property type="match status" value="1"/>
</dbReference>
<dbReference type="PATRIC" id="fig|1367847.3.peg.4612"/>
<feature type="transmembrane region" description="Helical" evidence="8">
    <location>
        <begin position="432"/>
        <end position="451"/>
    </location>
</feature>
<dbReference type="PANTHER" id="PTHR32234:SF0">
    <property type="entry name" value="THIOL:DISULFIDE INTERCHANGE PROTEIN DSBD"/>
    <property type="match status" value="1"/>
</dbReference>
<organism evidence="11 12">
    <name type="scientific">Paracoccus aminophilus JCM 7686</name>
    <dbReference type="NCBI Taxonomy" id="1367847"/>
    <lineage>
        <taxon>Bacteria</taxon>
        <taxon>Pseudomonadati</taxon>
        <taxon>Pseudomonadota</taxon>
        <taxon>Alphaproteobacteria</taxon>
        <taxon>Rhodobacterales</taxon>
        <taxon>Paracoccaceae</taxon>
        <taxon>Paracoccus</taxon>
    </lineage>
</organism>
<feature type="transmembrane region" description="Helical" evidence="8">
    <location>
        <begin position="398"/>
        <end position="420"/>
    </location>
</feature>
<dbReference type="AlphaFoldDB" id="S5Z2L4"/>
<keyword evidence="11" id="KW-0560">Oxidoreductase</keyword>
<dbReference type="GO" id="GO:0005886">
    <property type="term" value="C:plasma membrane"/>
    <property type="evidence" value="ECO:0007669"/>
    <property type="project" value="UniProtKB-SubCell"/>
</dbReference>
<dbReference type="InterPro" id="IPR017937">
    <property type="entry name" value="Thioredoxin_CS"/>
</dbReference>
<dbReference type="PANTHER" id="PTHR32234">
    <property type="entry name" value="THIOL:DISULFIDE INTERCHANGE PROTEIN DSBD"/>
    <property type="match status" value="1"/>
</dbReference>
<evidence type="ECO:0000256" key="1">
    <source>
        <dbReference type="ARBA" id="ARBA00004651"/>
    </source>
</evidence>
<reference evidence="11 12" key="1">
    <citation type="journal article" date="2014" name="BMC Genomics">
        <title>Architecture and functions of a multipartite genome of the methylotrophic bacterium Paracoccus aminophilus JCM 7686, containing primary and secondary chromids.</title>
        <authorList>
            <person name="Dziewit L."/>
            <person name="Czarnecki J."/>
            <person name="Wibberg D."/>
            <person name="Radlinska M."/>
            <person name="Mrozek P."/>
            <person name="Szymczak M."/>
            <person name="Schluter A."/>
            <person name="Puhler A."/>
            <person name="Bartosik D."/>
        </authorList>
    </citation>
    <scope>NUCLEOTIDE SEQUENCE [LARGE SCALE GENOMIC DNA]</scope>
    <source>
        <strain evidence="11">JCM 7686</strain>
        <plasmid evidence="12">Plasmid pAMI8</plasmid>
    </source>
</reference>
<dbReference type="EMBL" id="CP006655">
    <property type="protein sequence ID" value="AGT11636.1"/>
    <property type="molecule type" value="Genomic_DNA"/>
</dbReference>
<name>S5Z2L4_PARAH</name>
<keyword evidence="6 8" id="KW-0472">Membrane</keyword>
<evidence type="ECO:0000313" key="11">
    <source>
        <dbReference type="EMBL" id="AGT11636.1"/>
    </source>
</evidence>
<dbReference type="Proteomes" id="UP000015480">
    <property type="component" value="Plasmid pAMI8"/>
</dbReference>
<dbReference type="InterPro" id="IPR036929">
    <property type="entry name" value="DsbDN_sf"/>
</dbReference>
<geneLocation type="plasmid" evidence="11 12">
    <name>pAMI8</name>
</geneLocation>
<dbReference type="KEGG" id="pami:JCM7686_pAMI8p136"/>
<feature type="chain" id="PRO_5004535219" evidence="9">
    <location>
        <begin position="27"/>
        <end position="593"/>
    </location>
</feature>
<gene>
    <name evidence="11" type="ORF">JCM7686_pAMI8p136</name>
</gene>
<dbReference type="SUPFAM" id="SSF52833">
    <property type="entry name" value="Thioredoxin-like"/>
    <property type="match status" value="1"/>
</dbReference>
<feature type="transmembrane region" description="Helical" evidence="8">
    <location>
        <begin position="302"/>
        <end position="327"/>
    </location>
</feature>
<feature type="transmembrane region" description="Helical" evidence="8">
    <location>
        <begin position="257"/>
        <end position="281"/>
    </location>
</feature>
<accession>S5Z2L4</accession>
<keyword evidence="9" id="KW-0732">Signal</keyword>
<feature type="signal peptide" evidence="9">
    <location>
        <begin position="1"/>
        <end position="26"/>
    </location>
</feature>
<dbReference type="InterPro" id="IPR003834">
    <property type="entry name" value="Cyt_c_assmbl_TM_dom"/>
</dbReference>
<keyword evidence="7" id="KW-0676">Redox-active center</keyword>
<dbReference type="Pfam" id="PF02683">
    <property type="entry name" value="DsbD_TM"/>
    <property type="match status" value="1"/>
</dbReference>
<feature type="transmembrane region" description="Helical" evidence="8">
    <location>
        <begin position="221"/>
        <end position="245"/>
    </location>
</feature>